<dbReference type="PANTHER" id="PTHR36005">
    <property type="entry name" value="DNA LIGASE-LIKE PROTEIN"/>
    <property type="match status" value="1"/>
</dbReference>
<name>A0AAN9MGU6_CANGL</name>
<sequence length="807" mass="91628">MESDDDYELLPPSPVYERKLKRLKKATRHPEHSHLSSSPTNFSELENSEHLEESIGPEPESLGLSPQVDTVKDDGLGATRVLDFDSVAEELDGRVAEEKEEVGDLNIREEVGNLKTSEEVRDLKTSEEVRDSKTSEEVRDSKTSEEVGDLKTSEEVRDSKTSEEVRDLKTSEEVRDLKTDEEIRDLKTIEEVRDLKTSEVVRDLKTSGLERKRRSLNVSSEKKQKKNRIDNSDGSEKKLKESISNKRKAEKERRETLKQLRAESQRLLRETRDTTFKPAPLVQKPISSILDKIRQRKLEILKKSSASFEDNDDFSEDEEIADPIEKTELEEMPGTSSAATNNDLKMSHIGGSNDTAEDSSRESVPFPMVMGSESGHAFRAPIGDSQELFSDSQRSDTKDEDVNEKFNNPSEEMFAPSMLAMNLKLDSAPPDDDVSSDEEDNDKENICPHLHGSVDLISPPSGDPVKAFVDEEAEEEDDSDNDLQRFQDNEEGEDDDDDDIEELNGMIATEYEEKPIDREKRDQLHQQWLEQQDTAGMDNLLQKLNCGSKLKETTIEEEDEESRETESESDDEAQEFIAPSEAMKINLKKVKQMIPQMFTDNDDKYVSSDDEETEEKLARQCLHYKTEEKAKFISPAEDESSREVFSRIKKLNVPDTKRKGRTTSIFDMPRIGQNINISSKLSFVGRASNHFMPTSQKLGSSKVRYFIFGRDDSNSRTSASMSEDSSDTILRESQPPKPVSAKFQRNTLNKHTTFNSASQKSNVSLLEILRSSRHAEHYVQNAEVQPKESVFDAFKLVKKPIKADARV</sequence>
<evidence type="ECO:0000313" key="3">
    <source>
        <dbReference type="Proteomes" id="UP001367508"/>
    </source>
</evidence>
<proteinExistence type="predicted"/>
<feature type="compositionally biased region" description="Basic and acidic residues" evidence="1">
    <location>
        <begin position="200"/>
        <end position="210"/>
    </location>
</feature>
<accession>A0AAN9MGU6</accession>
<feature type="region of interest" description="Disordered" evidence="1">
    <location>
        <begin position="549"/>
        <end position="580"/>
    </location>
</feature>
<evidence type="ECO:0000256" key="1">
    <source>
        <dbReference type="SAM" id="MobiDB-lite"/>
    </source>
</evidence>
<organism evidence="2 3">
    <name type="scientific">Canavalia gladiata</name>
    <name type="common">Sword bean</name>
    <name type="synonym">Dolichos gladiatus</name>
    <dbReference type="NCBI Taxonomy" id="3824"/>
    <lineage>
        <taxon>Eukaryota</taxon>
        <taxon>Viridiplantae</taxon>
        <taxon>Streptophyta</taxon>
        <taxon>Embryophyta</taxon>
        <taxon>Tracheophyta</taxon>
        <taxon>Spermatophyta</taxon>
        <taxon>Magnoliopsida</taxon>
        <taxon>eudicotyledons</taxon>
        <taxon>Gunneridae</taxon>
        <taxon>Pentapetalae</taxon>
        <taxon>rosids</taxon>
        <taxon>fabids</taxon>
        <taxon>Fabales</taxon>
        <taxon>Fabaceae</taxon>
        <taxon>Papilionoideae</taxon>
        <taxon>50 kb inversion clade</taxon>
        <taxon>NPAAA clade</taxon>
        <taxon>indigoferoid/millettioid clade</taxon>
        <taxon>Phaseoleae</taxon>
        <taxon>Canavalia</taxon>
    </lineage>
</organism>
<feature type="compositionally biased region" description="Acidic residues" evidence="1">
    <location>
        <begin position="555"/>
        <end position="574"/>
    </location>
</feature>
<feature type="compositionally biased region" description="Acidic residues" evidence="1">
    <location>
        <begin position="489"/>
        <end position="502"/>
    </location>
</feature>
<feature type="region of interest" description="Disordered" evidence="1">
    <location>
        <begin position="324"/>
        <end position="525"/>
    </location>
</feature>
<gene>
    <name evidence="2" type="ORF">VNO77_11322</name>
</gene>
<feature type="compositionally biased region" description="Basic and acidic residues" evidence="1">
    <location>
        <begin position="511"/>
        <end position="524"/>
    </location>
</feature>
<dbReference type="AlphaFoldDB" id="A0AAN9MGU6"/>
<feature type="compositionally biased region" description="Basic and acidic residues" evidence="1">
    <location>
        <begin position="227"/>
        <end position="275"/>
    </location>
</feature>
<feature type="region of interest" description="Disordered" evidence="1">
    <location>
        <begin position="714"/>
        <end position="740"/>
    </location>
</feature>
<keyword evidence="3" id="KW-1185">Reference proteome</keyword>
<feature type="compositionally biased region" description="Acidic residues" evidence="1">
    <location>
        <begin position="429"/>
        <end position="442"/>
    </location>
</feature>
<dbReference type="PANTHER" id="PTHR36005:SF1">
    <property type="entry name" value="DNA LIGASE-LIKE PROTEIN"/>
    <property type="match status" value="1"/>
</dbReference>
<dbReference type="Proteomes" id="UP001367508">
    <property type="component" value="Unassembled WGS sequence"/>
</dbReference>
<feature type="compositionally biased region" description="Polar residues" evidence="1">
    <location>
        <begin position="334"/>
        <end position="354"/>
    </location>
</feature>
<comment type="caution">
    <text evidence="2">The sequence shown here is derived from an EMBL/GenBank/DDBJ whole genome shotgun (WGS) entry which is preliminary data.</text>
</comment>
<protein>
    <submittedName>
        <fullName evidence="2">Uncharacterized protein</fullName>
    </submittedName>
</protein>
<dbReference type="EMBL" id="JAYMYQ010000002">
    <property type="protein sequence ID" value="KAK7351697.1"/>
    <property type="molecule type" value="Genomic_DNA"/>
</dbReference>
<feature type="compositionally biased region" description="Acidic residues" evidence="1">
    <location>
        <begin position="470"/>
        <end position="481"/>
    </location>
</feature>
<feature type="region of interest" description="Disordered" evidence="1">
    <location>
        <begin position="118"/>
        <end position="181"/>
    </location>
</feature>
<evidence type="ECO:0000313" key="2">
    <source>
        <dbReference type="EMBL" id="KAK7351697.1"/>
    </source>
</evidence>
<feature type="region of interest" description="Disordered" evidence="1">
    <location>
        <begin position="200"/>
        <end position="279"/>
    </location>
</feature>
<reference evidence="2 3" key="1">
    <citation type="submission" date="2024-01" db="EMBL/GenBank/DDBJ databases">
        <title>The genomes of 5 underutilized Papilionoideae crops provide insights into root nodulation and disease resistanc.</title>
        <authorList>
            <person name="Jiang F."/>
        </authorList>
    </citation>
    <scope>NUCLEOTIDE SEQUENCE [LARGE SCALE GENOMIC DNA]</scope>
    <source>
        <strain evidence="2">LVBAO_FW01</strain>
        <tissue evidence="2">Leaves</tissue>
    </source>
</reference>
<feature type="region of interest" description="Disordered" evidence="1">
    <location>
        <begin position="1"/>
        <end position="72"/>
    </location>
</feature>